<evidence type="ECO:0000256" key="2">
    <source>
        <dbReference type="ARBA" id="ARBA00022723"/>
    </source>
</evidence>
<dbReference type="Proteomes" id="UP000822688">
    <property type="component" value="Chromosome 8"/>
</dbReference>
<evidence type="ECO:0000256" key="6">
    <source>
        <dbReference type="PROSITE-ProRule" id="PRU00723"/>
    </source>
</evidence>
<evidence type="ECO:0000313" key="10">
    <source>
        <dbReference type="Proteomes" id="UP000822688"/>
    </source>
</evidence>
<keyword evidence="2 6" id="KW-0479">Metal-binding</keyword>
<dbReference type="Pfam" id="PF14608">
    <property type="entry name" value="zf-CCCH_2"/>
    <property type="match status" value="1"/>
</dbReference>
<feature type="zinc finger region" description="C3H1-type" evidence="6">
    <location>
        <begin position="547"/>
        <end position="574"/>
    </location>
</feature>
<evidence type="ECO:0000256" key="5">
    <source>
        <dbReference type="ARBA" id="ARBA00022833"/>
    </source>
</evidence>
<organism evidence="9 10">
    <name type="scientific">Ceratodon purpureus</name>
    <name type="common">Fire moss</name>
    <name type="synonym">Dicranum purpureum</name>
    <dbReference type="NCBI Taxonomy" id="3225"/>
    <lineage>
        <taxon>Eukaryota</taxon>
        <taxon>Viridiplantae</taxon>
        <taxon>Streptophyta</taxon>
        <taxon>Embryophyta</taxon>
        <taxon>Bryophyta</taxon>
        <taxon>Bryophytina</taxon>
        <taxon>Bryopsida</taxon>
        <taxon>Dicranidae</taxon>
        <taxon>Pseudoditrichales</taxon>
        <taxon>Ditrichaceae</taxon>
        <taxon>Ceratodon</taxon>
    </lineage>
</organism>
<dbReference type="GO" id="GO:0045892">
    <property type="term" value="P:negative regulation of DNA-templated transcription"/>
    <property type="evidence" value="ECO:0007669"/>
    <property type="project" value="InterPro"/>
</dbReference>
<evidence type="ECO:0000313" key="9">
    <source>
        <dbReference type="EMBL" id="KAG0563113.1"/>
    </source>
</evidence>
<keyword evidence="4 6" id="KW-0863">Zinc-finger</keyword>
<evidence type="ECO:0000256" key="4">
    <source>
        <dbReference type="ARBA" id="ARBA00022771"/>
    </source>
</evidence>
<feature type="domain" description="C3H1-type" evidence="8">
    <location>
        <begin position="547"/>
        <end position="574"/>
    </location>
</feature>
<feature type="domain" description="C3H1-type" evidence="8">
    <location>
        <begin position="577"/>
        <end position="600"/>
    </location>
</feature>
<dbReference type="Gene3D" id="4.10.1000.10">
    <property type="entry name" value="Zinc finger, CCCH-type"/>
    <property type="match status" value="1"/>
</dbReference>
<proteinExistence type="predicted"/>
<dbReference type="EMBL" id="CM026429">
    <property type="protein sequence ID" value="KAG0563113.1"/>
    <property type="molecule type" value="Genomic_DNA"/>
</dbReference>
<sequence length="895" mass="95204">MRTAGVSETASSHVGPHLLPFPDGSHNELGPSNGQFRMSSSLASPWDPNPPAQPPGLPISPAIGRSQGDARADSVGNLQVGLSSSILLSTSVDVLHGVGSTSCNLLPNSSSRSSPAQSRAPLPQHLASIYADLTNAPASQSRVDAESRLDLPSAATVLGSADDCDHVTVVRVGLPDSRQNLPFPSAMSTTTDSPGADGLDLMVLGSPQSNSASECMLLIMDSSVSVATPSGVWLAATVDQDAVMTIEHGKSEKSVSELDQELLEEGELEDGELSGGCDSGEDDDDTDNADPMNFRDVKHEEDGAEEDDEEGIVDYRTEGLTPVVVRFGVDGRINQATVGGLSKQLAKDHKKNSKRRKGKGALSRQRKRSRVEKAQKGSNEPIIDMSLDGRQHGEHVTSTTRVESSGADRNGGEKQQQSGCNIIDADTGPEEGEVIEEDNRGLLSQLVEEEVGLWTTDVGDEQITSSKIDSDGDGKKKVRAPISAERKFKKKVAFRRKRAEKEKELGIRRPRLPVSTFKPKVPLCKFYIKGRCTLGAKCTFSHDVVPITKSDPCKFFMVNRCLKGDDCPFSHALDTFPCKFWHMRGHCLDGTKCRFSHGPLTDDQRQNLARRIEHDSKEQLNVPDIPTDLNNAPQDSESEYMLTVNNSHNEALGWDVNPSQALNQDTTCYASTSMASHSLLNNREVSSAALRMSIVSNQSSVVLAEVNKEEIQLADTHKEDTPAENAVLLAARKAASAAAVQAAGTIDKLLLSRSGSVTGISLPKSRSFGRSLVGRGNEASAMDLLQASFSSDGGRDLSSNANSSSQAVSNTGTFSALALSSAGAGTGAVGDMMFPSSSPLSRAAPSSLTRGSSFGHTRQVVVPGNKASAMELLQASLGNKAIPDGNIPEVDFLGL</sequence>
<feature type="compositionally biased region" description="Basic residues" evidence="7">
    <location>
        <begin position="348"/>
        <end position="370"/>
    </location>
</feature>
<dbReference type="SUPFAM" id="SSF90229">
    <property type="entry name" value="CCCH zinc finger"/>
    <property type="match status" value="3"/>
</dbReference>
<gene>
    <name evidence="9" type="ORF">KC19_8G005600</name>
</gene>
<feature type="region of interest" description="Disordered" evidence="7">
    <location>
        <begin position="340"/>
        <end position="423"/>
    </location>
</feature>
<feature type="compositionally biased region" description="Pro residues" evidence="7">
    <location>
        <begin position="47"/>
        <end position="58"/>
    </location>
</feature>
<evidence type="ECO:0000259" key="8">
    <source>
        <dbReference type="PROSITE" id="PS50103"/>
    </source>
</evidence>
<dbReference type="Pfam" id="PF22623">
    <property type="entry name" value="zf-CCCH_9"/>
    <property type="match status" value="1"/>
</dbReference>
<feature type="zinc finger region" description="C3H1-type" evidence="6">
    <location>
        <begin position="577"/>
        <end position="600"/>
    </location>
</feature>
<dbReference type="GO" id="GO:0003723">
    <property type="term" value="F:RNA binding"/>
    <property type="evidence" value="ECO:0007669"/>
    <property type="project" value="InterPro"/>
</dbReference>
<evidence type="ECO:0000256" key="7">
    <source>
        <dbReference type="SAM" id="MobiDB-lite"/>
    </source>
</evidence>
<dbReference type="PROSITE" id="PS50103">
    <property type="entry name" value="ZF_C3H1"/>
    <property type="match status" value="3"/>
</dbReference>
<evidence type="ECO:0000256" key="3">
    <source>
        <dbReference type="ARBA" id="ARBA00022737"/>
    </source>
</evidence>
<comment type="caution">
    <text evidence="9">The sequence shown here is derived from an EMBL/GenBank/DDBJ whole genome shotgun (WGS) entry which is preliminary data.</text>
</comment>
<name>A0A8T0GW28_CERPU</name>
<dbReference type="InterPro" id="IPR036855">
    <property type="entry name" value="Znf_CCCH_sf"/>
</dbReference>
<dbReference type="OrthoDB" id="411372at2759"/>
<protein>
    <recommendedName>
        <fullName evidence="8">C3H1-type domain-containing protein</fullName>
    </recommendedName>
</protein>
<dbReference type="GO" id="GO:0005634">
    <property type="term" value="C:nucleus"/>
    <property type="evidence" value="ECO:0007669"/>
    <property type="project" value="TreeGrafter"/>
</dbReference>
<feature type="compositionally biased region" description="Polar residues" evidence="7">
    <location>
        <begin position="1"/>
        <end position="12"/>
    </location>
</feature>
<feature type="region of interest" description="Disordered" evidence="7">
    <location>
        <begin position="265"/>
        <end position="315"/>
    </location>
</feature>
<feature type="region of interest" description="Disordered" evidence="7">
    <location>
        <begin position="1"/>
        <end position="71"/>
    </location>
</feature>
<dbReference type="SMART" id="SM00356">
    <property type="entry name" value="ZnF_C3H1"/>
    <property type="match status" value="3"/>
</dbReference>
<dbReference type="GO" id="GO:0008270">
    <property type="term" value="F:zinc ion binding"/>
    <property type="evidence" value="ECO:0007669"/>
    <property type="project" value="UniProtKB-KW"/>
</dbReference>
<feature type="compositionally biased region" description="Acidic residues" evidence="7">
    <location>
        <begin position="302"/>
        <end position="312"/>
    </location>
</feature>
<dbReference type="AlphaFoldDB" id="A0A8T0GW28"/>
<feature type="compositionally biased region" description="Polar residues" evidence="7">
    <location>
        <begin position="30"/>
        <end position="43"/>
    </location>
</feature>
<feature type="compositionally biased region" description="Acidic residues" evidence="7">
    <location>
        <begin position="279"/>
        <end position="288"/>
    </location>
</feature>
<keyword evidence="5 6" id="KW-0862">Zinc</keyword>
<dbReference type="Pfam" id="PF18044">
    <property type="entry name" value="zf-CCCH_4"/>
    <property type="match status" value="1"/>
</dbReference>
<dbReference type="PANTHER" id="PTHR13119:SF12">
    <property type="entry name" value="PROTEIN SUPPRESSOR OF SABLE"/>
    <property type="match status" value="1"/>
</dbReference>
<evidence type="ECO:0000256" key="1">
    <source>
        <dbReference type="ARBA" id="ARBA00022553"/>
    </source>
</evidence>
<dbReference type="InterPro" id="IPR045124">
    <property type="entry name" value="Su(sable)-like"/>
</dbReference>
<dbReference type="InterPro" id="IPR041367">
    <property type="entry name" value="Znf-CCCH_4"/>
</dbReference>
<accession>A0A8T0GW28</accession>
<feature type="zinc finger region" description="C3H1-type" evidence="6">
    <location>
        <begin position="518"/>
        <end position="545"/>
    </location>
</feature>
<dbReference type="PANTHER" id="PTHR13119">
    <property type="entry name" value="ZINC FINGER CCCH DOMAIN-CONTAINING PROTEI"/>
    <property type="match status" value="1"/>
</dbReference>
<keyword evidence="3" id="KW-0677">Repeat</keyword>
<dbReference type="InterPro" id="IPR000571">
    <property type="entry name" value="Znf_CCCH"/>
</dbReference>
<keyword evidence="1" id="KW-0597">Phosphoprotein</keyword>
<feature type="domain" description="C3H1-type" evidence="8">
    <location>
        <begin position="518"/>
        <end position="545"/>
    </location>
</feature>
<dbReference type="InterPro" id="IPR054361">
    <property type="entry name" value="Znf-CCCH_ZC3H4/6/8"/>
</dbReference>
<keyword evidence="10" id="KW-1185">Reference proteome</keyword>
<dbReference type="Gene3D" id="1.20.120.1350">
    <property type="entry name" value="Pneumovirus matrix protein 2 (M2), zinc-binding domain"/>
    <property type="match status" value="1"/>
</dbReference>
<reference evidence="9" key="1">
    <citation type="submission" date="2020-06" db="EMBL/GenBank/DDBJ databases">
        <title>WGS assembly of Ceratodon purpureus strain R40.</title>
        <authorList>
            <person name="Carey S.B."/>
            <person name="Jenkins J."/>
            <person name="Shu S."/>
            <person name="Lovell J.T."/>
            <person name="Sreedasyam A."/>
            <person name="Maumus F."/>
            <person name="Tiley G.P."/>
            <person name="Fernandez-Pozo N."/>
            <person name="Barry K."/>
            <person name="Chen C."/>
            <person name="Wang M."/>
            <person name="Lipzen A."/>
            <person name="Daum C."/>
            <person name="Saski C.A."/>
            <person name="Payton A.C."/>
            <person name="Mcbreen J.C."/>
            <person name="Conrad R.E."/>
            <person name="Kollar L.M."/>
            <person name="Olsson S."/>
            <person name="Huttunen S."/>
            <person name="Landis J.B."/>
            <person name="Wickett N.J."/>
            <person name="Johnson M.G."/>
            <person name="Rensing S.A."/>
            <person name="Grimwood J."/>
            <person name="Schmutz J."/>
            <person name="Mcdaniel S.F."/>
        </authorList>
    </citation>
    <scope>NUCLEOTIDE SEQUENCE</scope>
    <source>
        <strain evidence="9">R40</strain>
    </source>
</reference>